<dbReference type="Proteomes" id="UP001433508">
    <property type="component" value="Unassembled WGS sequence"/>
</dbReference>
<evidence type="ECO:0000313" key="2">
    <source>
        <dbReference type="Proteomes" id="UP001433508"/>
    </source>
</evidence>
<name>A0ACC3T9S2_LIPKO</name>
<evidence type="ECO:0000313" key="1">
    <source>
        <dbReference type="EMBL" id="KAK9240677.1"/>
    </source>
</evidence>
<proteinExistence type="predicted"/>
<comment type="caution">
    <text evidence="1">The sequence shown here is derived from an EMBL/GenBank/DDBJ whole genome shotgun (WGS) entry which is preliminary data.</text>
</comment>
<gene>
    <name evidence="1" type="ORF">V1525DRAFT_394626</name>
</gene>
<accession>A0ACC3T9S2</accession>
<reference evidence="2" key="1">
    <citation type="journal article" date="2024" name="Front. Bioeng. Biotechnol.">
        <title>Genome-scale model development and genomic sequencing of the oleaginous clade Lipomyces.</title>
        <authorList>
            <person name="Czajka J.J."/>
            <person name="Han Y."/>
            <person name="Kim J."/>
            <person name="Mondo S.J."/>
            <person name="Hofstad B.A."/>
            <person name="Robles A."/>
            <person name="Haridas S."/>
            <person name="Riley R."/>
            <person name="LaButti K."/>
            <person name="Pangilinan J."/>
            <person name="Andreopoulos W."/>
            <person name="Lipzen A."/>
            <person name="Yan J."/>
            <person name="Wang M."/>
            <person name="Ng V."/>
            <person name="Grigoriev I.V."/>
            <person name="Spatafora J.W."/>
            <person name="Magnuson J.K."/>
            <person name="Baker S.E."/>
            <person name="Pomraning K.R."/>
        </authorList>
    </citation>
    <scope>NUCLEOTIDE SEQUENCE [LARGE SCALE GENOMIC DNA]</scope>
    <source>
        <strain evidence="2">CBS 7786</strain>
    </source>
</reference>
<keyword evidence="2" id="KW-1185">Reference proteome</keyword>
<sequence length="252" mass="27672">MDDPSAALASAFPPPPSFYKAYTTDTTKALTNALVSGELLPHDLAGLLPPPPPDAGRGPDDPPATYRNLGHKWSTKDILPTLAELGIPELFSNASSDEAGADPSYRVSELKQLTKSLLIKYLELVGVMGISPEQFPERVEEIRIILINMHHLLNEYRPHQARESLIIMMEEQLERKTAQIAKAQNACENMQSVLFSLDAMTSANSIQHGLDIKVSQPVESEGTRNLDSIGRTSQQSSKDRDLLVWDSLATKS</sequence>
<organism evidence="1 2">
    <name type="scientific">Lipomyces kononenkoae</name>
    <name type="common">Yeast</name>
    <dbReference type="NCBI Taxonomy" id="34357"/>
    <lineage>
        <taxon>Eukaryota</taxon>
        <taxon>Fungi</taxon>
        <taxon>Dikarya</taxon>
        <taxon>Ascomycota</taxon>
        <taxon>Saccharomycotina</taxon>
        <taxon>Lipomycetes</taxon>
        <taxon>Lipomycetales</taxon>
        <taxon>Lipomycetaceae</taxon>
        <taxon>Lipomyces</taxon>
    </lineage>
</organism>
<protein>
    <submittedName>
        <fullName evidence="1">MED7 protein-domain-containing protein</fullName>
    </submittedName>
</protein>
<dbReference type="EMBL" id="MU971338">
    <property type="protein sequence ID" value="KAK9240677.1"/>
    <property type="molecule type" value="Genomic_DNA"/>
</dbReference>